<dbReference type="Proteomes" id="UP000321892">
    <property type="component" value="Chromosome"/>
</dbReference>
<evidence type="ECO:0000256" key="9">
    <source>
        <dbReference type="ARBA" id="ARBA00023136"/>
    </source>
</evidence>
<dbReference type="RefSeq" id="WP_026746315.1">
    <property type="nucleotide sequence ID" value="NZ_AP019823.1"/>
</dbReference>
<evidence type="ECO:0000256" key="5">
    <source>
        <dbReference type="ARBA" id="ARBA00022475"/>
    </source>
</evidence>
<dbReference type="OrthoDB" id="9810350at2"/>
<comment type="similarity">
    <text evidence="2 11">Belongs to the MscL family.</text>
</comment>
<keyword evidence="6 11" id="KW-0812">Transmembrane</keyword>
<dbReference type="InterPro" id="IPR037673">
    <property type="entry name" value="MSC/AndL"/>
</dbReference>
<dbReference type="HAMAP" id="MF_00115">
    <property type="entry name" value="MscL"/>
    <property type="match status" value="1"/>
</dbReference>
<evidence type="ECO:0000256" key="10">
    <source>
        <dbReference type="ARBA" id="ARBA00023303"/>
    </source>
</evidence>
<dbReference type="GO" id="GO:0008381">
    <property type="term" value="F:mechanosensitive monoatomic ion channel activity"/>
    <property type="evidence" value="ECO:0007669"/>
    <property type="project" value="UniProtKB-UniRule"/>
</dbReference>
<feature type="transmembrane region" description="Helical" evidence="11">
    <location>
        <begin position="75"/>
        <end position="94"/>
    </location>
</feature>
<dbReference type="PROSITE" id="PS01327">
    <property type="entry name" value="MSCL"/>
    <property type="match status" value="1"/>
</dbReference>
<comment type="subcellular location">
    <subcellularLocation>
        <location evidence="1 11">Cell membrane</location>
        <topology evidence="1 11">Multi-pass membrane protein</topology>
    </subcellularLocation>
</comment>
<comment type="function">
    <text evidence="11">Channel that opens in response to stretch forces in the membrane lipid bilayer. May participate in the regulation of osmotic pressure changes within the cell.</text>
</comment>
<keyword evidence="7 11" id="KW-1133">Transmembrane helix</keyword>
<dbReference type="GO" id="GO:0005886">
    <property type="term" value="C:plasma membrane"/>
    <property type="evidence" value="ECO:0007669"/>
    <property type="project" value="UniProtKB-SubCell"/>
</dbReference>
<evidence type="ECO:0000256" key="7">
    <source>
        <dbReference type="ARBA" id="ARBA00022989"/>
    </source>
</evidence>
<dbReference type="NCBIfam" id="TIGR00220">
    <property type="entry name" value="mscL"/>
    <property type="match status" value="1"/>
</dbReference>
<keyword evidence="5 11" id="KW-1003">Cell membrane</keyword>
<keyword evidence="10 11" id="KW-0407">Ion channel</keyword>
<dbReference type="AlphaFoldDB" id="A0A510JJY6"/>
<organism evidence="12 13">
    <name type="scientific">Leptotrichia hofstadii</name>
    <dbReference type="NCBI Taxonomy" id="157688"/>
    <lineage>
        <taxon>Bacteria</taxon>
        <taxon>Fusobacteriati</taxon>
        <taxon>Fusobacteriota</taxon>
        <taxon>Fusobacteriia</taxon>
        <taxon>Fusobacteriales</taxon>
        <taxon>Leptotrichiaceae</taxon>
        <taxon>Leptotrichia</taxon>
    </lineage>
</organism>
<keyword evidence="13" id="KW-1185">Reference proteome</keyword>
<dbReference type="PANTHER" id="PTHR30266:SF2">
    <property type="entry name" value="LARGE-CONDUCTANCE MECHANOSENSITIVE CHANNEL"/>
    <property type="match status" value="1"/>
</dbReference>
<evidence type="ECO:0000256" key="8">
    <source>
        <dbReference type="ARBA" id="ARBA00023065"/>
    </source>
</evidence>
<evidence type="ECO:0000256" key="11">
    <source>
        <dbReference type="HAMAP-Rule" id="MF_00115"/>
    </source>
</evidence>
<evidence type="ECO:0000256" key="6">
    <source>
        <dbReference type="ARBA" id="ARBA00022692"/>
    </source>
</evidence>
<protein>
    <recommendedName>
        <fullName evidence="11">Large-conductance mechanosensitive channel</fullName>
    </recommendedName>
</protein>
<dbReference type="NCBIfam" id="NF001843">
    <property type="entry name" value="PRK00567.1-4"/>
    <property type="match status" value="1"/>
</dbReference>
<dbReference type="EMBL" id="AP019823">
    <property type="protein sequence ID" value="BBM38585.1"/>
    <property type="molecule type" value="Genomic_DNA"/>
</dbReference>
<dbReference type="InterPro" id="IPR001185">
    <property type="entry name" value="MS_channel"/>
</dbReference>
<dbReference type="PANTHER" id="PTHR30266">
    <property type="entry name" value="MECHANOSENSITIVE CHANNEL MSCL"/>
    <property type="match status" value="1"/>
</dbReference>
<reference evidence="12 13" key="1">
    <citation type="submission" date="2019-07" db="EMBL/GenBank/DDBJ databases">
        <title>Complete Genome Sequence of Leptotrichia hofstadii Strain JCM16775.</title>
        <authorList>
            <person name="Watanabe S."/>
            <person name="Cui L."/>
        </authorList>
    </citation>
    <scope>NUCLEOTIDE SEQUENCE [LARGE SCALE GENOMIC DNA]</scope>
    <source>
        <strain evidence="12 13">JCM16775</strain>
    </source>
</reference>
<dbReference type="InterPro" id="IPR036019">
    <property type="entry name" value="MscL_channel"/>
</dbReference>
<keyword evidence="8 11" id="KW-0406">Ion transport</keyword>
<dbReference type="KEGG" id="lhf:JCM16775_1294"/>
<evidence type="ECO:0000313" key="13">
    <source>
        <dbReference type="Proteomes" id="UP000321892"/>
    </source>
</evidence>
<gene>
    <name evidence="11" type="primary">mscL</name>
    <name evidence="12" type="ORF">JCM16775_1294</name>
</gene>
<dbReference type="SUPFAM" id="SSF81330">
    <property type="entry name" value="Gated mechanosensitive channel"/>
    <property type="match status" value="1"/>
</dbReference>
<evidence type="ECO:0000256" key="2">
    <source>
        <dbReference type="ARBA" id="ARBA00007254"/>
    </source>
</evidence>
<keyword evidence="9 11" id="KW-0472">Membrane</keyword>
<dbReference type="Pfam" id="PF01741">
    <property type="entry name" value="MscL"/>
    <property type="match status" value="1"/>
</dbReference>
<evidence type="ECO:0000256" key="3">
    <source>
        <dbReference type="ARBA" id="ARBA00011255"/>
    </source>
</evidence>
<comment type="subunit">
    <text evidence="3 11">Homopentamer.</text>
</comment>
<sequence length="133" mass="14755">MFKEFKEFISKGNVMDLAVGVIIGAAFGKIVTSLVDDIIMPIIGIILGKIDFSNLKFVITPATATTPEAAVKYGLFIQNIVNFLIMAFVIFLMVKFINKLRKTDAETTEEVAEAVPTKEEILLSEIRDILKNK</sequence>
<dbReference type="InterPro" id="IPR019823">
    <property type="entry name" value="Mechanosensitive_channel_CS"/>
</dbReference>
<evidence type="ECO:0000256" key="1">
    <source>
        <dbReference type="ARBA" id="ARBA00004651"/>
    </source>
</evidence>
<keyword evidence="4 11" id="KW-0813">Transport</keyword>
<name>A0A510JJY6_9FUSO</name>
<evidence type="ECO:0000256" key="4">
    <source>
        <dbReference type="ARBA" id="ARBA00022448"/>
    </source>
</evidence>
<evidence type="ECO:0000313" key="12">
    <source>
        <dbReference type="EMBL" id="BBM38585.1"/>
    </source>
</evidence>
<proteinExistence type="inferred from homology"/>
<dbReference type="FunFam" id="1.10.1200.120:FF:000001">
    <property type="entry name" value="Large-conductance mechanosensitive channel"/>
    <property type="match status" value="1"/>
</dbReference>
<feature type="transmembrane region" description="Helical" evidence="11">
    <location>
        <begin position="12"/>
        <end position="31"/>
    </location>
</feature>
<dbReference type="Gene3D" id="1.10.1200.120">
    <property type="entry name" value="Large-conductance mechanosensitive channel, MscL, domain 1"/>
    <property type="match status" value="1"/>
</dbReference>
<accession>A0A510JJY6</accession>
<dbReference type="PRINTS" id="PR01264">
    <property type="entry name" value="MECHCHANNEL"/>
</dbReference>